<gene>
    <name evidence="1" type="ORF">Pla163_08970</name>
</gene>
<dbReference type="Proteomes" id="UP000319342">
    <property type="component" value="Chromosome"/>
</dbReference>
<protein>
    <submittedName>
        <fullName evidence="1">Uncharacterized protein</fullName>
    </submittedName>
</protein>
<organism evidence="1 2">
    <name type="scientific">Rohdeia mirabilis</name>
    <dbReference type="NCBI Taxonomy" id="2528008"/>
    <lineage>
        <taxon>Bacteria</taxon>
        <taxon>Pseudomonadati</taxon>
        <taxon>Planctomycetota</taxon>
        <taxon>Planctomycetia</taxon>
        <taxon>Planctomycetia incertae sedis</taxon>
        <taxon>Rohdeia</taxon>
    </lineage>
</organism>
<accession>A0A518CX61</accession>
<evidence type="ECO:0000313" key="2">
    <source>
        <dbReference type="Proteomes" id="UP000319342"/>
    </source>
</evidence>
<dbReference type="EMBL" id="CP036290">
    <property type="protein sequence ID" value="QDU83796.1"/>
    <property type="molecule type" value="Genomic_DNA"/>
</dbReference>
<name>A0A518CX61_9BACT</name>
<dbReference type="AlphaFoldDB" id="A0A518CX61"/>
<sequence>MEATGVVPARAKGAAEWMLRFAVALQCVGAAWWFEHGSSALESFALIDLGWDVDAAGWLDRIQSIALLAGAVVALARPRRVPLLAVALLFATEAVFHGLGDERLSHVAPYAAGMRVAAPFALALLAPSRPQTNDAPLWVLKVGIAAAFVAHGVEAWLRNPAFIDLVLAFDMRLGGFGFGLHESDARAILVAIAVHDWILPVALLATRWRWVPVWMGIWGGAAALARVVQGGLDLWPEAVVRASHGLAPFAVAALLCAHAGARRRC</sequence>
<reference evidence="1 2" key="1">
    <citation type="submission" date="2019-02" db="EMBL/GenBank/DDBJ databases">
        <title>Deep-cultivation of Planctomycetes and their phenomic and genomic characterization uncovers novel biology.</title>
        <authorList>
            <person name="Wiegand S."/>
            <person name="Jogler M."/>
            <person name="Boedeker C."/>
            <person name="Pinto D."/>
            <person name="Vollmers J."/>
            <person name="Rivas-Marin E."/>
            <person name="Kohn T."/>
            <person name="Peeters S.H."/>
            <person name="Heuer A."/>
            <person name="Rast P."/>
            <person name="Oberbeckmann S."/>
            <person name="Bunk B."/>
            <person name="Jeske O."/>
            <person name="Meyerdierks A."/>
            <person name="Storesund J.E."/>
            <person name="Kallscheuer N."/>
            <person name="Luecker S."/>
            <person name="Lage O.M."/>
            <person name="Pohl T."/>
            <person name="Merkel B.J."/>
            <person name="Hornburger P."/>
            <person name="Mueller R.-W."/>
            <person name="Bruemmer F."/>
            <person name="Labrenz M."/>
            <person name="Spormann A.M."/>
            <person name="Op den Camp H."/>
            <person name="Overmann J."/>
            <person name="Amann R."/>
            <person name="Jetten M.S.M."/>
            <person name="Mascher T."/>
            <person name="Medema M.H."/>
            <person name="Devos D.P."/>
            <person name="Kaster A.-K."/>
            <person name="Ovreas L."/>
            <person name="Rohde M."/>
            <person name="Galperin M.Y."/>
            <person name="Jogler C."/>
        </authorList>
    </citation>
    <scope>NUCLEOTIDE SEQUENCE [LARGE SCALE GENOMIC DNA]</scope>
    <source>
        <strain evidence="1 2">Pla163</strain>
    </source>
</reference>
<evidence type="ECO:0000313" key="1">
    <source>
        <dbReference type="EMBL" id="QDU83796.1"/>
    </source>
</evidence>
<proteinExistence type="predicted"/>
<keyword evidence="2" id="KW-1185">Reference proteome</keyword>